<dbReference type="EnsemblPlants" id="MELO3C022552.2.1">
    <property type="protein sequence ID" value="MELO3C022552.2.1"/>
    <property type="gene ID" value="MELO3C022552.2"/>
</dbReference>
<dbReference type="AlphaFoldDB" id="A0A9I9DQW5"/>
<evidence type="ECO:0000313" key="1">
    <source>
        <dbReference type="EnsemblPlants" id="MELO3C022552.2.1"/>
    </source>
</evidence>
<accession>A0A9I9DQW5</accession>
<name>A0A9I9DQW5_CUCME</name>
<proteinExistence type="predicted"/>
<dbReference type="Gramene" id="MELO3C022552.2.1">
    <property type="protein sequence ID" value="MELO3C022552.2.1"/>
    <property type="gene ID" value="MELO3C022552.2"/>
</dbReference>
<organism evidence="1">
    <name type="scientific">Cucumis melo</name>
    <name type="common">Muskmelon</name>
    <dbReference type="NCBI Taxonomy" id="3656"/>
    <lineage>
        <taxon>Eukaryota</taxon>
        <taxon>Viridiplantae</taxon>
        <taxon>Streptophyta</taxon>
        <taxon>Embryophyta</taxon>
        <taxon>Tracheophyta</taxon>
        <taxon>Spermatophyta</taxon>
        <taxon>Magnoliopsida</taxon>
        <taxon>eudicotyledons</taxon>
        <taxon>Gunneridae</taxon>
        <taxon>Pentapetalae</taxon>
        <taxon>rosids</taxon>
        <taxon>fabids</taxon>
        <taxon>Cucurbitales</taxon>
        <taxon>Cucurbitaceae</taxon>
        <taxon>Benincaseae</taxon>
        <taxon>Cucumis</taxon>
    </lineage>
</organism>
<sequence>MEVATPANAPINAITYAKNGIDIATMRVVTSSRVLTVIDIIRVAKSGDASSMAWAIG</sequence>
<protein>
    <submittedName>
        <fullName evidence="1">Uncharacterized protein</fullName>
    </submittedName>
</protein>
<reference evidence="1" key="1">
    <citation type="submission" date="2023-03" db="UniProtKB">
        <authorList>
            <consortium name="EnsemblPlants"/>
        </authorList>
    </citation>
    <scope>IDENTIFICATION</scope>
</reference>